<feature type="transmembrane region" description="Helical" evidence="2">
    <location>
        <begin position="49"/>
        <end position="71"/>
    </location>
</feature>
<evidence type="ECO:0000313" key="3">
    <source>
        <dbReference type="EMBL" id="KAK7207327.1"/>
    </source>
</evidence>
<accession>A0ABR1FC46</accession>
<protein>
    <submittedName>
        <fullName evidence="3">Uncharacterized protein</fullName>
    </submittedName>
</protein>
<feature type="region of interest" description="Disordered" evidence="1">
    <location>
        <begin position="171"/>
        <end position="190"/>
    </location>
</feature>
<keyword evidence="2" id="KW-1133">Transmembrane helix</keyword>
<proteinExistence type="predicted"/>
<reference evidence="3 4" key="1">
    <citation type="submission" date="2024-03" db="EMBL/GenBank/DDBJ databases">
        <title>Genome-scale model development and genomic sequencing of the oleaginous clade Lipomyces.</title>
        <authorList>
            <consortium name="Lawrence Berkeley National Laboratory"/>
            <person name="Czajka J.J."/>
            <person name="Han Y."/>
            <person name="Kim J."/>
            <person name="Mondo S.J."/>
            <person name="Hofstad B.A."/>
            <person name="Robles A."/>
            <person name="Haridas S."/>
            <person name="Riley R."/>
            <person name="LaButti K."/>
            <person name="Pangilinan J."/>
            <person name="Andreopoulos W."/>
            <person name="Lipzen A."/>
            <person name="Yan J."/>
            <person name="Wang M."/>
            <person name="Ng V."/>
            <person name="Grigoriev I.V."/>
            <person name="Spatafora J.W."/>
            <person name="Magnuson J.K."/>
            <person name="Baker S.E."/>
            <person name="Pomraning K.R."/>
        </authorList>
    </citation>
    <scope>NUCLEOTIDE SEQUENCE [LARGE SCALE GENOMIC DNA]</scope>
    <source>
        <strain evidence="3 4">Phaff 52-87</strain>
    </source>
</reference>
<gene>
    <name evidence="3" type="ORF">BZA70DRAFT_10054</name>
</gene>
<sequence>MNLLPASRVLSRSRIRLGCCSRKVSLQLRRRFVPRATAGSPEASLLGRLAVAGIVFITHSLFLVHGCFFLLGSQRYIGHTVPCRPVTDLSIPSHILLFTRSSFFSHKRSSLASLLPVHAFIGVVWTRRDCSIRPPLTRSTRLHHELCLHRWTRIYASTTGALPPVRLHCRSRPSPASGIPRSSRRTSRRGYGAIHTRAPAAAFTPSRRARRWGYTATVVLDRRRVGCSGGGRIMQRTRVMCLRRTAEIG</sequence>
<dbReference type="Proteomes" id="UP001498771">
    <property type="component" value="Unassembled WGS sequence"/>
</dbReference>
<evidence type="ECO:0000313" key="4">
    <source>
        <dbReference type="Proteomes" id="UP001498771"/>
    </source>
</evidence>
<keyword evidence="4" id="KW-1185">Reference proteome</keyword>
<organism evidence="3 4">
    <name type="scientific">Myxozyma melibiosi</name>
    <dbReference type="NCBI Taxonomy" id="54550"/>
    <lineage>
        <taxon>Eukaryota</taxon>
        <taxon>Fungi</taxon>
        <taxon>Dikarya</taxon>
        <taxon>Ascomycota</taxon>
        <taxon>Saccharomycotina</taxon>
        <taxon>Lipomycetes</taxon>
        <taxon>Lipomycetales</taxon>
        <taxon>Lipomycetaceae</taxon>
        <taxon>Myxozyma</taxon>
    </lineage>
</organism>
<evidence type="ECO:0000256" key="1">
    <source>
        <dbReference type="SAM" id="MobiDB-lite"/>
    </source>
</evidence>
<name>A0ABR1FC46_9ASCO</name>
<evidence type="ECO:0000256" key="2">
    <source>
        <dbReference type="SAM" id="Phobius"/>
    </source>
</evidence>
<dbReference type="EMBL" id="JBBJBU010000001">
    <property type="protein sequence ID" value="KAK7207327.1"/>
    <property type="molecule type" value="Genomic_DNA"/>
</dbReference>
<dbReference type="RefSeq" id="XP_064770360.1">
    <property type="nucleotide sequence ID" value="XM_064909315.1"/>
</dbReference>
<keyword evidence="2" id="KW-0472">Membrane</keyword>
<dbReference type="GeneID" id="90034827"/>
<comment type="caution">
    <text evidence="3">The sequence shown here is derived from an EMBL/GenBank/DDBJ whole genome shotgun (WGS) entry which is preliminary data.</text>
</comment>
<keyword evidence="2" id="KW-0812">Transmembrane</keyword>